<evidence type="ECO:0000259" key="2">
    <source>
        <dbReference type="Pfam" id="PF20516"/>
    </source>
</evidence>
<name>A0ABR1HDT4_9HYPO</name>
<keyword evidence="4" id="KW-1185">Reference proteome</keyword>
<gene>
    <name evidence="3" type="ORF">QQX98_003398</name>
</gene>
<dbReference type="Proteomes" id="UP001498476">
    <property type="component" value="Unassembled WGS sequence"/>
</dbReference>
<feature type="compositionally biased region" description="Low complexity" evidence="1">
    <location>
        <begin position="102"/>
        <end position="123"/>
    </location>
</feature>
<evidence type="ECO:0000256" key="1">
    <source>
        <dbReference type="SAM" id="MobiDB-lite"/>
    </source>
</evidence>
<dbReference type="Pfam" id="PF20516">
    <property type="entry name" value="PDDEXK_12"/>
    <property type="match status" value="1"/>
</dbReference>
<feature type="domain" description="PD-(D/E)XK nuclease-like" evidence="2">
    <location>
        <begin position="208"/>
        <end position="435"/>
    </location>
</feature>
<dbReference type="InterPro" id="IPR046797">
    <property type="entry name" value="PDDEXK_12"/>
</dbReference>
<feature type="compositionally biased region" description="Basic residues" evidence="1">
    <location>
        <begin position="26"/>
        <end position="41"/>
    </location>
</feature>
<reference evidence="3 4" key="1">
    <citation type="journal article" date="2025" name="Microbiol. Resour. Announc.">
        <title>Draft genome sequences for Neonectria magnoliae and Neonectria punicea, canker pathogens of Liriodendron tulipifera and Acer saccharum in West Virginia.</title>
        <authorList>
            <person name="Petronek H.M."/>
            <person name="Kasson M.T."/>
            <person name="Metheny A.M."/>
            <person name="Stauder C.M."/>
            <person name="Lovett B."/>
            <person name="Lynch S.C."/>
            <person name="Garnas J.R."/>
            <person name="Kasson L.R."/>
            <person name="Stajich J.E."/>
        </authorList>
    </citation>
    <scope>NUCLEOTIDE SEQUENCE [LARGE SCALE GENOMIC DNA]</scope>
    <source>
        <strain evidence="3 4">NRRL 64653</strain>
    </source>
</reference>
<evidence type="ECO:0000313" key="3">
    <source>
        <dbReference type="EMBL" id="KAK7419246.1"/>
    </source>
</evidence>
<organism evidence="3 4">
    <name type="scientific">Neonectria punicea</name>
    <dbReference type="NCBI Taxonomy" id="979145"/>
    <lineage>
        <taxon>Eukaryota</taxon>
        <taxon>Fungi</taxon>
        <taxon>Dikarya</taxon>
        <taxon>Ascomycota</taxon>
        <taxon>Pezizomycotina</taxon>
        <taxon>Sordariomycetes</taxon>
        <taxon>Hypocreomycetidae</taxon>
        <taxon>Hypocreales</taxon>
        <taxon>Nectriaceae</taxon>
        <taxon>Neonectria</taxon>
    </lineage>
</organism>
<evidence type="ECO:0000313" key="4">
    <source>
        <dbReference type="Proteomes" id="UP001498476"/>
    </source>
</evidence>
<comment type="caution">
    <text evidence="3">The sequence shown here is derived from an EMBL/GenBank/DDBJ whole genome shotgun (WGS) entry which is preliminary data.</text>
</comment>
<feature type="region of interest" description="Disordered" evidence="1">
    <location>
        <begin position="1"/>
        <end position="127"/>
    </location>
</feature>
<accession>A0ABR1HDT4</accession>
<dbReference type="EMBL" id="JAZAVJ010000039">
    <property type="protein sequence ID" value="KAK7419246.1"/>
    <property type="molecule type" value="Genomic_DNA"/>
</dbReference>
<proteinExistence type="predicted"/>
<protein>
    <recommendedName>
        <fullName evidence="2">PD-(D/E)XK nuclease-like domain-containing protein</fullName>
    </recommendedName>
</protein>
<sequence>MHTAEVEAWVQQVISPPSRPYELSPRNRKRKSPPGHHHRKQTLGLSSPPPSTNMNSSTSSEAEIDLEATPRAAPPSKRRRLATDAALNLHLQHPSDHRNDDPTTPTRSTKTSTTGASKSARSRSPVKNMADLALAEKPVRFTYLKSRGDLPADVKNLLNHIKTVGSGRGIVPAPVVDIVQESLGVMDPDVTDDNTYSRNPWVVGDGTDDISWDVNDEFKTLQKVARRTKLCISENVSEASWNTRVHDLLLDVALTPFQGCVSHWDVTRAPITKSYLPRHGSGIDLQAKMVDFCITLDGEPTRRQVVEHLRSANHKSINHTDYQPLRFRPIALSIETKTPDGSTEEAKAQLSVWTSAYISRLRELTATSQKAAGLGITLPVINIKGGQWELLLAVDYLDRIEILQVGAIGDTTSVLSCYKLVAAMRWLAVWAMTTFGDWMKNNALLPVRLDGHTGTQTPND</sequence>